<evidence type="ECO:0000259" key="1">
    <source>
        <dbReference type="Pfam" id="PF00108"/>
    </source>
</evidence>
<dbReference type="Pfam" id="PF22691">
    <property type="entry name" value="Thiolase_C_1"/>
    <property type="match status" value="1"/>
</dbReference>
<protein>
    <submittedName>
        <fullName evidence="3">Uncharacterized protein</fullName>
    </submittedName>
</protein>
<dbReference type="CDD" id="cd00829">
    <property type="entry name" value="SCP-x_thiolase"/>
    <property type="match status" value="1"/>
</dbReference>
<gene>
    <name evidence="3" type="ORF">GTHE00462_LOCUS15624</name>
</gene>
<sequence>MMLLRHGARAREAAMRASSTARKMSLIGLLPAEGPRRSLVTSTSSPQRPVYVASHGVVPVTRNAGAKIADMGKQAIDDALKASVLNKESITAMYVGNMLSGILSNQQHVSPLIATAAGLNGIETSTIEACCGSGGAALRWGYMAIASGMHENVLVLGVEQMTHCDRDSVTKGLATASHWEKEGAVGETFVSLNGKLMSMYMKKYGIGRERFAPFSLNAHKNALTSSHSTLKKNVSVEDYTKSNVVKEPVTIMDASPTCDGAAAVLLTSNKEIAKDKAGRVVRLAGSGASSDILAVDDRPDPLALVAVEKSLEEALRRSGLDRNSVDIFELHDAYTIMACLCLESAGFASPGEGTFFAADGHIGLKGVLPISTFGGLKARGHPVGATGVYQAAEMNMQLREVAGENQVKGARVAVTQNIGGAGASVYTHVFIQE</sequence>
<evidence type="ECO:0000313" key="3">
    <source>
        <dbReference type="EMBL" id="CAE2300378.1"/>
    </source>
</evidence>
<dbReference type="PANTHER" id="PTHR42870">
    <property type="entry name" value="ACETYL-COA C-ACETYLTRANSFERASE"/>
    <property type="match status" value="1"/>
</dbReference>
<dbReference type="Pfam" id="PF00108">
    <property type="entry name" value="Thiolase_N"/>
    <property type="match status" value="1"/>
</dbReference>
<proteinExistence type="predicted"/>
<accession>A0A7S4KNE2</accession>
<dbReference type="InterPro" id="IPR016039">
    <property type="entry name" value="Thiolase-like"/>
</dbReference>
<dbReference type="EMBL" id="HBKN01019807">
    <property type="protein sequence ID" value="CAE2300378.1"/>
    <property type="molecule type" value="Transcribed_RNA"/>
</dbReference>
<dbReference type="PIRSF" id="PIRSF000429">
    <property type="entry name" value="Ac-CoA_Ac_transf"/>
    <property type="match status" value="1"/>
</dbReference>
<feature type="domain" description="Thiolase N-terminal" evidence="1">
    <location>
        <begin position="64"/>
        <end position="269"/>
    </location>
</feature>
<dbReference type="AlphaFoldDB" id="A0A7S4KNE2"/>
<dbReference type="InterPro" id="IPR002155">
    <property type="entry name" value="Thiolase"/>
</dbReference>
<dbReference type="SUPFAM" id="SSF53901">
    <property type="entry name" value="Thiolase-like"/>
    <property type="match status" value="2"/>
</dbReference>
<reference evidence="3" key="1">
    <citation type="submission" date="2021-01" db="EMBL/GenBank/DDBJ databases">
        <authorList>
            <person name="Corre E."/>
            <person name="Pelletier E."/>
            <person name="Niang G."/>
            <person name="Scheremetjew M."/>
            <person name="Finn R."/>
            <person name="Kale V."/>
            <person name="Holt S."/>
            <person name="Cochrane G."/>
            <person name="Meng A."/>
            <person name="Brown T."/>
            <person name="Cohen L."/>
        </authorList>
    </citation>
    <scope>NUCLEOTIDE SEQUENCE</scope>
    <source>
        <strain evidence="3">CCMP 2712</strain>
    </source>
</reference>
<dbReference type="InterPro" id="IPR055140">
    <property type="entry name" value="Thiolase_C_2"/>
</dbReference>
<dbReference type="GO" id="GO:0016747">
    <property type="term" value="F:acyltransferase activity, transferring groups other than amino-acyl groups"/>
    <property type="evidence" value="ECO:0007669"/>
    <property type="project" value="InterPro"/>
</dbReference>
<name>A0A7S4KNE2_GUITH</name>
<dbReference type="Gene3D" id="3.40.47.10">
    <property type="match status" value="1"/>
</dbReference>
<organism evidence="3">
    <name type="scientific">Guillardia theta</name>
    <name type="common">Cryptophyte</name>
    <name type="synonym">Cryptomonas phi</name>
    <dbReference type="NCBI Taxonomy" id="55529"/>
    <lineage>
        <taxon>Eukaryota</taxon>
        <taxon>Cryptophyceae</taxon>
        <taxon>Pyrenomonadales</taxon>
        <taxon>Geminigeraceae</taxon>
        <taxon>Guillardia</taxon>
    </lineage>
</organism>
<feature type="domain" description="Thiolase C-terminal" evidence="2">
    <location>
        <begin position="287"/>
        <end position="430"/>
    </location>
</feature>
<dbReference type="PANTHER" id="PTHR42870:SF1">
    <property type="entry name" value="NON-SPECIFIC LIPID-TRANSFER PROTEIN-LIKE 2"/>
    <property type="match status" value="1"/>
</dbReference>
<dbReference type="InterPro" id="IPR020616">
    <property type="entry name" value="Thiolase_N"/>
</dbReference>
<evidence type="ECO:0000259" key="2">
    <source>
        <dbReference type="Pfam" id="PF22691"/>
    </source>
</evidence>